<dbReference type="GO" id="GO:0003677">
    <property type="term" value="F:DNA binding"/>
    <property type="evidence" value="ECO:0007669"/>
    <property type="project" value="TreeGrafter"/>
</dbReference>
<dbReference type="STRING" id="70415.A0A5S6QCC2"/>
<evidence type="ECO:0000313" key="3">
    <source>
        <dbReference type="WBParaSite" id="TMUE_1000004745.1"/>
    </source>
</evidence>
<dbReference type="AlphaFoldDB" id="A0A5S6QCC2"/>
<dbReference type="PANTHER" id="PTHR19303">
    <property type="entry name" value="TRANSPOSON"/>
    <property type="match status" value="1"/>
</dbReference>
<keyword evidence="2" id="KW-1185">Reference proteome</keyword>
<dbReference type="WBParaSite" id="TMUE_1000004745.1">
    <property type="protein sequence ID" value="TMUE_1000004745.1"/>
    <property type="gene ID" value="WBGene00299081"/>
</dbReference>
<name>A0A5S6QCC2_TRIMR</name>
<accession>A0A5S6QCC2</accession>
<sequence length="289" mass="33415">MKKPPVEYGYQRKAWMNVQLFKDWFIKIFITEVKKYQALIGKTGKVLLLIDNAPAHPSAEYLNMVDEHVTVKFLPPNVTALIQPMDQGVIGTWKRHYRKQLLRQLLLTEDNTVQTVMNFYKKMNLRDCCYMAALKLEFSNAEPSVGLDANEADQVMEEIIHSLAMTSVCDECDKPDVERWMACDSEDQDQQMMNVEEIIEFVSNQAADTDEAEEDGNEMDELVDLKHERGLPSNSEAFHHLEEGLRWFETQAESDPQRLLCLKSIRDLAATKRRTVFKQTPITKFFTNA</sequence>
<proteinExistence type="predicted"/>
<feature type="domain" description="DDE-1" evidence="1">
    <location>
        <begin position="2"/>
        <end position="128"/>
    </location>
</feature>
<dbReference type="Pfam" id="PF03184">
    <property type="entry name" value="DDE_1"/>
    <property type="match status" value="1"/>
</dbReference>
<organism evidence="2 3">
    <name type="scientific">Trichuris muris</name>
    <name type="common">Mouse whipworm</name>
    <dbReference type="NCBI Taxonomy" id="70415"/>
    <lineage>
        <taxon>Eukaryota</taxon>
        <taxon>Metazoa</taxon>
        <taxon>Ecdysozoa</taxon>
        <taxon>Nematoda</taxon>
        <taxon>Enoplea</taxon>
        <taxon>Dorylaimia</taxon>
        <taxon>Trichinellida</taxon>
        <taxon>Trichuridae</taxon>
        <taxon>Trichuris</taxon>
    </lineage>
</organism>
<dbReference type="PANTHER" id="PTHR19303:SF73">
    <property type="entry name" value="PROTEIN PDC2"/>
    <property type="match status" value="1"/>
</dbReference>
<evidence type="ECO:0000313" key="2">
    <source>
        <dbReference type="Proteomes" id="UP000046395"/>
    </source>
</evidence>
<reference evidence="3" key="1">
    <citation type="submission" date="2019-12" db="UniProtKB">
        <authorList>
            <consortium name="WormBaseParasite"/>
        </authorList>
    </citation>
    <scope>IDENTIFICATION</scope>
</reference>
<dbReference type="InterPro" id="IPR004875">
    <property type="entry name" value="DDE_SF_endonuclease_dom"/>
</dbReference>
<dbReference type="Proteomes" id="UP000046395">
    <property type="component" value="Unassembled WGS sequence"/>
</dbReference>
<dbReference type="GO" id="GO:0005634">
    <property type="term" value="C:nucleus"/>
    <property type="evidence" value="ECO:0007669"/>
    <property type="project" value="TreeGrafter"/>
</dbReference>
<dbReference type="InterPro" id="IPR036397">
    <property type="entry name" value="RNaseH_sf"/>
</dbReference>
<dbReference type="Gene3D" id="3.30.420.10">
    <property type="entry name" value="Ribonuclease H-like superfamily/Ribonuclease H"/>
    <property type="match status" value="1"/>
</dbReference>
<dbReference type="InterPro" id="IPR050863">
    <property type="entry name" value="CenT-Element_Derived"/>
</dbReference>
<evidence type="ECO:0000259" key="1">
    <source>
        <dbReference type="Pfam" id="PF03184"/>
    </source>
</evidence>
<protein>
    <submittedName>
        <fullName evidence="3">DDE-1 domain-containing protein</fullName>
    </submittedName>
</protein>